<protein>
    <recommendedName>
        <fullName evidence="1">DUF1023 domain-containing protein</fullName>
    </recommendedName>
</protein>
<dbReference type="Pfam" id="PF06259">
    <property type="entry name" value="Abhydrolase_8"/>
    <property type="match status" value="1"/>
</dbReference>
<organism evidence="2 3">
    <name type="scientific">Paeniglutamicibacter sulfureus</name>
    <dbReference type="NCBI Taxonomy" id="43666"/>
    <lineage>
        <taxon>Bacteria</taxon>
        <taxon>Bacillati</taxon>
        <taxon>Actinomycetota</taxon>
        <taxon>Actinomycetes</taxon>
        <taxon>Micrococcales</taxon>
        <taxon>Micrococcaceae</taxon>
        <taxon>Paeniglutamicibacter</taxon>
    </lineage>
</organism>
<dbReference type="RefSeq" id="WP_310292157.1">
    <property type="nucleotide sequence ID" value="NZ_BAAAWO010000001.1"/>
</dbReference>
<evidence type="ECO:0000313" key="2">
    <source>
        <dbReference type="EMBL" id="MDR7359587.1"/>
    </source>
</evidence>
<evidence type="ECO:0000259" key="1">
    <source>
        <dbReference type="Pfam" id="PF06259"/>
    </source>
</evidence>
<evidence type="ECO:0000313" key="3">
    <source>
        <dbReference type="Proteomes" id="UP001183817"/>
    </source>
</evidence>
<sequence>MNSSDDSPLTSGESYARLSAAAHDRFEALCAIRGRLGTSHRQGLDGTAHALRRGSMDPAIPSRHLLYLDLSAREPLAAVAVGDLDTATHVTFQLSGTGIRARNALWGSVREAGQLYLEQQKVGVAEPAVVAWLGYRTPNLAGALLNTAARRGLQRLGQDLATFVRLRPDKPHMAVEAHSYAATLAAQVLDAESGRGLGAQALAMIGSAGIPRHFSRDPGRLNVPSANIYEAIAEGDYLAWLGRTFSGRTLLAGHEFNVGPKLGLGLHAAQGHNTSQFRDDKPSSTRGYRDPDTLSLRNLALITTGQAPLP</sequence>
<name>A0ABU2BLP9_9MICC</name>
<proteinExistence type="predicted"/>
<feature type="domain" description="DUF1023" evidence="1">
    <location>
        <begin position="73"/>
        <end position="238"/>
    </location>
</feature>
<dbReference type="Proteomes" id="UP001183817">
    <property type="component" value="Unassembled WGS sequence"/>
</dbReference>
<comment type="caution">
    <text evidence="2">The sequence shown here is derived from an EMBL/GenBank/DDBJ whole genome shotgun (WGS) entry which is preliminary data.</text>
</comment>
<reference evidence="2 3" key="1">
    <citation type="submission" date="2023-07" db="EMBL/GenBank/DDBJ databases">
        <title>Sequencing the genomes of 1000 actinobacteria strains.</title>
        <authorList>
            <person name="Klenk H.-P."/>
        </authorList>
    </citation>
    <scope>NUCLEOTIDE SEQUENCE [LARGE SCALE GENOMIC DNA]</scope>
    <source>
        <strain evidence="2 3">DSM 20167</strain>
    </source>
</reference>
<dbReference type="EMBL" id="JAVDYI010000001">
    <property type="protein sequence ID" value="MDR7359587.1"/>
    <property type="molecule type" value="Genomic_DNA"/>
</dbReference>
<gene>
    <name evidence="2" type="ORF">J2S64_003278</name>
</gene>
<dbReference type="InterPro" id="IPR010427">
    <property type="entry name" value="DUF1023"/>
</dbReference>
<keyword evidence="3" id="KW-1185">Reference proteome</keyword>
<accession>A0ABU2BLP9</accession>